<reference evidence="2 3" key="1">
    <citation type="submission" date="2020-02" db="EMBL/GenBank/DDBJ databases">
        <title>Genome sequence of Roseobacter ponti.</title>
        <authorList>
            <person name="Hollensteiner J."/>
            <person name="Schneider D."/>
            <person name="Poehlein A."/>
            <person name="Daniel R."/>
        </authorList>
    </citation>
    <scope>NUCLEOTIDE SEQUENCE [LARGE SCALE GENOMIC DNA]</scope>
    <source>
        <strain evidence="2 3">DSM 106830</strain>
    </source>
</reference>
<dbReference type="EMBL" id="CP048788">
    <property type="protein sequence ID" value="QJF49697.1"/>
    <property type="molecule type" value="Genomic_DNA"/>
</dbReference>
<dbReference type="InterPro" id="IPR013879">
    <property type="entry name" value="DUF1761"/>
</dbReference>
<keyword evidence="1" id="KW-0472">Membrane</keyword>
<dbReference type="Pfam" id="PF08570">
    <property type="entry name" value="DUF1761"/>
    <property type="match status" value="1"/>
</dbReference>
<organism evidence="2 3">
    <name type="scientific">Roseobacter ponti</name>
    <dbReference type="NCBI Taxonomy" id="1891787"/>
    <lineage>
        <taxon>Bacteria</taxon>
        <taxon>Pseudomonadati</taxon>
        <taxon>Pseudomonadota</taxon>
        <taxon>Alphaproteobacteria</taxon>
        <taxon>Rhodobacterales</taxon>
        <taxon>Roseobacteraceae</taxon>
        <taxon>Roseobacter</taxon>
    </lineage>
</organism>
<evidence type="ECO:0000256" key="1">
    <source>
        <dbReference type="SAM" id="Phobius"/>
    </source>
</evidence>
<sequence length="131" mass="13900">MGIFSVVIAGIAGFIFGALWYTVFAERWMKASGVPLDGQGVPANRKDPVPYVTSLLGAILVAGMMRHIFELSAIDTAGKGLISGFGIGFFLVSPWIATFYSFSAKPRALILIDGGYATFGCTVIGLVLTLF</sequence>
<keyword evidence="3" id="KW-1185">Reference proteome</keyword>
<feature type="transmembrane region" description="Helical" evidence="1">
    <location>
        <begin position="49"/>
        <end position="69"/>
    </location>
</feature>
<dbReference type="Proteomes" id="UP000503308">
    <property type="component" value="Chromosome"/>
</dbReference>
<dbReference type="AlphaFoldDB" id="A0A858SNT0"/>
<gene>
    <name evidence="2" type="ORF">G3256_00215</name>
</gene>
<dbReference type="KEGG" id="rpon:G3256_00215"/>
<dbReference type="RefSeq" id="WP_169638921.1">
    <property type="nucleotide sequence ID" value="NZ_CP048788.1"/>
</dbReference>
<feature type="transmembrane region" description="Helical" evidence="1">
    <location>
        <begin position="81"/>
        <end position="102"/>
    </location>
</feature>
<keyword evidence="1" id="KW-1133">Transmembrane helix</keyword>
<accession>A0A858SNT0</accession>
<feature type="transmembrane region" description="Helical" evidence="1">
    <location>
        <begin position="108"/>
        <end position="130"/>
    </location>
</feature>
<proteinExistence type="predicted"/>
<keyword evidence="1" id="KW-0812">Transmembrane</keyword>
<evidence type="ECO:0000313" key="2">
    <source>
        <dbReference type="EMBL" id="QJF49697.1"/>
    </source>
</evidence>
<name>A0A858SNT0_9RHOB</name>
<protein>
    <submittedName>
        <fullName evidence="2">DUF1761 domain-containing protein</fullName>
    </submittedName>
</protein>
<evidence type="ECO:0000313" key="3">
    <source>
        <dbReference type="Proteomes" id="UP000503308"/>
    </source>
</evidence>